<dbReference type="EMBL" id="FWFX01000004">
    <property type="protein sequence ID" value="SLN34192.1"/>
    <property type="molecule type" value="Genomic_DNA"/>
</dbReference>
<evidence type="ECO:0000313" key="2">
    <source>
        <dbReference type="Proteomes" id="UP000193061"/>
    </source>
</evidence>
<dbReference type="AlphaFoldDB" id="A0A1X6YXG6"/>
<protein>
    <submittedName>
        <fullName evidence="1">Uncharacterized protein</fullName>
    </submittedName>
</protein>
<proteinExistence type="predicted"/>
<organism evidence="1 2">
    <name type="scientific">Roseovarius albus</name>
    <dbReference type="NCBI Taxonomy" id="1247867"/>
    <lineage>
        <taxon>Bacteria</taxon>
        <taxon>Pseudomonadati</taxon>
        <taxon>Pseudomonadota</taxon>
        <taxon>Alphaproteobacteria</taxon>
        <taxon>Rhodobacterales</taxon>
        <taxon>Roseobacteraceae</taxon>
        <taxon>Roseovarius</taxon>
    </lineage>
</organism>
<gene>
    <name evidence="1" type="ORF">ROA7450_01520</name>
</gene>
<sequence>MAGRSNADHYGHRAKSLFLGGVHLKVAEASRCELLVLMLVGAAK</sequence>
<name>A0A1X6YXG6_9RHOB</name>
<keyword evidence="2" id="KW-1185">Reference proteome</keyword>
<evidence type="ECO:0000313" key="1">
    <source>
        <dbReference type="EMBL" id="SLN34192.1"/>
    </source>
</evidence>
<reference evidence="1 2" key="1">
    <citation type="submission" date="2017-03" db="EMBL/GenBank/DDBJ databases">
        <authorList>
            <person name="Afonso C.L."/>
            <person name="Miller P.J."/>
            <person name="Scott M.A."/>
            <person name="Spackman E."/>
            <person name="Goraichik I."/>
            <person name="Dimitrov K.M."/>
            <person name="Suarez D.L."/>
            <person name="Swayne D.E."/>
        </authorList>
    </citation>
    <scope>NUCLEOTIDE SEQUENCE [LARGE SCALE GENOMIC DNA]</scope>
    <source>
        <strain evidence="1 2">CECT 7450</strain>
    </source>
</reference>
<accession>A0A1X6YXG6</accession>
<dbReference type="Proteomes" id="UP000193061">
    <property type="component" value="Unassembled WGS sequence"/>
</dbReference>